<evidence type="ECO:0000313" key="3">
    <source>
        <dbReference type="Proteomes" id="UP000469452"/>
    </source>
</evidence>
<protein>
    <recommendedName>
        <fullName evidence="1">DDE-1 domain-containing protein</fullName>
    </recommendedName>
</protein>
<name>A0A6A5ANY5_APHAT</name>
<dbReference type="Proteomes" id="UP000469452">
    <property type="component" value="Unassembled WGS sequence"/>
</dbReference>
<accession>A0A6A5ANY5</accession>
<proteinExistence type="predicted"/>
<gene>
    <name evidence="2" type="ORF">AaE_002773</name>
</gene>
<dbReference type="AlphaFoldDB" id="A0A6A5ANY5"/>
<reference evidence="2 3" key="1">
    <citation type="submission" date="2019-06" db="EMBL/GenBank/DDBJ databases">
        <title>Genomics analysis of Aphanomyces spp. identifies a new class of oomycete effector associated with host adaptation.</title>
        <authorList>
            <person name="Gaulin E."/>
        </authorList>
    </citation>
    <scope>NUCLEOTIDE SEQUENCE [LARGE SCALE GENOMIC DNA]</scope>
    <source>
        <strain evidence="2 3">E</strain>
    </source>
</reference>
<dbReference type="InterPro" id="IPR004875">
    <property type="entry name" value="DDE_SF_endonuclease_dom"/>
</dbReference>
<evidence type="ECO:0000259" key="1">
    <source>
        <dbReference type="Pfam" id="PF03184"/>
    </source>
</evidence>
<dbReference type="GO" id="GO:0003676">
    <property type="term" value="F:nucleic acid binding"/>
    <property type="evidence" value="ECO:0007669"/>
    <property type="project" value="InterPro"/>
</dbReference>
<dbReference type="Pfam" id="PF03184">
    <property type="entry name" value="DDE_1"/>
    <property type="match status" value="1"/>
</dbReference>
<evidence type="ECO:0000313" key="2">
    <source>
        <dbReference type="EMBL" id="KAF0768539.1"/>
    </source>
</evidence>
<organism evidence="2 3">
    <name type="scientific">Aphanomyces astaci</name>
    <name type="common">Crayfish plague agent</name>
    <dbReference type="NCBI Taxonomy" id="112090"/>
    <lineage>
        <taxon>Eukaryota</taxon>
        <taxon>Sar</taxon>
        <taxon>Stramenopiles</taxon>
        <taxon>Oomycota</taxon>
        <taxon>Saprolegniomycetes</taxon>
        <taxon>Saprolegniales</taxon>
        <taxon>Verrucalvaceae</taxon>
        <taxon>Aphanomyces</taxon>
    </lineage>
</organism>
<feature type="domain" description="DDE-1" evidence="1">
    <location>
        <begin position="3"/>
        <end position="70"/>
    </location>
</feature>
<dbReference type="EMBL" id="VJMI01005720">
    <property type="protein sequence ID" value="KAF0768539.1"/>
    <property type="molecule type" value="Genomic_DNA"/>
</dbReference>
<sequence>MMVENRKIMMLVDNAPPHKPDDGTVLSKVVVKMLLPNTKEYLQLQDAGIIVSFEAKIKQRHLQNALDLIDLVMSGRQDNDRDELLESYWYTGQ</sequence>
<comment type="caution">
    <text evidence="2">The sequence shown here is derived from an EMBL/GenBank/DDBJ whole genome shotgun (WGS) entry which is preliminary data.</text>
</comment>